<reference evidence="3 4" key="1">
    <citation type="submission" date="2017-07" db="EMBL/GenBank/DDBJ databases">
        <title>Complete genome sequence of Oryzomicrobium terrae TPP412.</title>
        <authorList>
            <person name="Chiu L.-W."/>
            <person name="Lo K.-J."/>
            <person name="Tsai Y.-M."/>
            <person name="Lin S.-S."/>
            <person name="Kuo C.-H."/>
            <person name="Liu C.-T."/>
        </authorList>
    </citation>
    <scope>NUCLEOTIDE SEQUENCE [LARGE SCALE GENOMIC DNA]</scope>
    <source>
        <strain evidence="3 4">TPP412</strain>
    </source>
</reference>
<dbReference type="GO" id="GO:0005886">
    <property type="term" value="C:plasma membrane"/>
    <property type="evidence" value="ECO:0007669"/>
    <property type="project" value="TreeGrafter"/>
</dbReference>
<gene>
    <name evidence="3" type="ORF">OTERR_12090</name>
</gene>
<dbReference type="RefSeq" id="WP_187775320.1">
    <property type="nucleotide sequence ID" value="NZ_CP022579.1"/>
</dbReference>
<proteinExistence type="predicted"/>
<feature type="compositionally biased region" description="Low complexity" evidence="1">
    <location>
        <begin position="813"/>
        <end position="829"/>
    </location>
</feature>
<dbReference type="KEGG" id="otr:OTERR_12090"/>
<evidence type="ECO:0000313" key="4">
    <source>
        <dbReference type="Proteomes" id="UP000323671"/>
    </source>
</evidence>
<name>A0A5C1E7U3_9RHOO</name>
<dbReference type="AlphaFoldDB" id="A0A5C1E7U3"/>
<dbReference type="EMBL" id="CP022579">
    <property type="protein sequence ID" value="QEL64685.1"/>
    <property type="molecule type" value="Genomic_DNA"/>
</dbReference>
<keyword evidence="2" id="KW-0812">Transmembrane</keyword>
<evidence type="ECO:0000256" key="1">
    <source>
        <dbReference type="SAM" id="MobiDB-lite"/>
    </source>
</evidence>
<dbReference type="Gene3D" id="3.30.1330.60">
    <property type="entry name" value="OmpA-like domain"/>
    <property type="match status" value="1"/>
</dbReference>
<dbReference type="GO" id="GO:0090313">
    <property type="term" value="P:regulation of protein targeting to membrane"/>
    <property type="evidence" value="ECO:0007669"/>
    <property type="project" value="TreeGrafter"/>
</dbReference>
<feature type="region of interest" description="Disordered" evidence="1">
    <location>
        <begin position="357"/>
        <end position="387"/>
    </location>
</feature>
<dbReference type="Pfam" id="PF05359">
    <property type="entry name" value="DUF748"/>
    <property type="match status" value="2"/>
</dbReference>
<dbReference type="InterPro" id="IPR008023">
    <property type="entry name" value="DUF748"/>
</dbReference>
<organism evidence="3 4">
    <name type="scientific">Oryzomicrobium terrae</name>
    <dbReference type="NCBI Taxonomy" id="1735038"/>
    <lineage>
        <taxon>Bacteria</taxon>
        <taxon>Pseudomonadati</taxon>
        <taxon>Pseudomonadota</taxon>
        <taxon>Betaproteobacteria</taxon>
        <taxon>Rhodocyclales</taxon>
        <taxon>Rhodocyclaceae</taxon>
        <taxon>Oryzomicrobium</taxon>
    </lineage>
</organism>
<feature type="transmembrane region" description="Helical" evidence="2">
    <location>
        <begin position="36"/>
        <end position="58"/>
    </location>
</feature>
<evidence type="ECO:0000313" key="3">
    <source>
        <dbReference type="EMBL" id="QEL64685.1"/>
    </source>
</evidence>
<dbReference type="InterPro" id="IPR052894">
    <property type="entry name" value="AsmA-related"/>
</dbReference>
<dbReference type="PANTHER" id="PTHR30441:SF8">
    <property type="entry name" value="DUF748 DOMAIN-CONTAINING PROTEIN"/>
    <property type="match status" value="1"/>
</dbReference>
<keyword evidence="2" id="KW-1133">Transmembrane helix</keyword>
<feature type="compositionally biased region" description="Low complexity" evidence="1">
    <location>
        <begin position="366"/>
        <end position="378"/>
    </location>
</feature>
<feature type="region of interest" description="Disordered" evidence="1">
    <location>
        <begin position="797"/>
        <end position="834"/>
    </location>
</feature>
<protein>
    <recommendedName>
        <fullName evidence="5">DUF748 domain-containing protein</fullName>
    </recommendedName>
</protein>
<feature type="region of interest" description="Disordered" evidence="1">
    <location>
        <begin position="600"/>
        <end position="648"/>
    </location>
</feature>
<accession>A0A5C1E7U3</accession>
<dbReference type="PANTHER" id="PTHR30441">
    <property type="entry name" value="DUF748 DOMAIN-CONTAINING PROTEIN"/>
    <property type="match status" value="1"/>
</dbReference>
<evidence type="ECO:0008006" key="5">
    <source>
        <dbReference type="Google" id="ProtNLM"/>
    </source>
</evidence>
<keyword evidence="4" id="KW-1185">Reference proteome</keyword>
<dbReference type="Proteomes" id="UP000323671">
    <property type="component" value="Chromosome"/>
</dbReference>
<sequence length="1223" mass="129544">MSQPSVPSPDASSSSSWNAFRERAARLARRPGVRRGATILGIAWLVWLAVGFASGPFLKDTVARLLSEKLLRPVTISRLALNPFTLRLDIEGFRVDSLPDQGDKPILAFDKLMVDLSSSTFVRFKPVIADLDLERPQVNLVRFDAERTNISDIIEALRSPPDQEESPPPKFELLDLHLRGGSITLDDRVAGTTTTLTALDLSLPRLANLGQGEDRALPVLKGELDGAPFELKAEAVPFASVPEATVRLAFNGLDPLPLLHYAALPLVVEKARLDLDVNARLRLAKDEPIGLALSGEVVLRDFDLRQKGGAPLVAGERLGIVLDKVEPLAGAARVAGIRLEKTQLHVSRDSQGRINLLSLAPPPAKPGASTKPAPAAPKSNGAAKPPADEFKWSVAKVELADITVVVDDNFQGPARRLTVKDLQISLRDVTAGFAKPVLFDLSAAIQAGDWAQVNTLSLSGGKADLAGHAISLEKAALDGAKVALVREKDGRLVMPLPFVAEADAPPAAEGGAGKKAVGTTTSAPADAGAAGSVAPAWRAQVAQVEVSGVAVDVEDRSAPQTARIKLADLSASLAGVDTAPGKAMSVKFGTTVSPVAVATADSGKTAKRSRADAKASAKPSTPPLAKLAKGSKGSSKAKAGDKATNKATVPGRLEADGQITLAPLDVALNVRTRQISLQPVQAYLADKVGFRLARGQLTGALKVALAEPRSKGAGQPGALAGRISGDMTVGDLSAQEAQSSDEFLSWKSLFFGGIDVKVPVTDVAVREVALSDFAARVEVSPKGDLNLKQLMKPAVAPADTPVSADKNAHSGNAGKETAKPAAKPAEAAPVGSDGPRIKVGKVTLQGGRVFVNDQFVKPNYSARLVDLGGRIGSLSSDPAVRSDFDIRGRLGIGTPIIISGKVNPLAKDPFLDLKMEAKGIEMTTFSPYSGKYLGYTIEKGKLLVDVSYLVENRQLKAENHVFLDQFTLGEPVDSPDAVKLPVRLAISLLTNNRGEIDLRLPVSGSLDDPQFSVGGVVWQVLKNLITKAVTAPFTLLAKAFGGGEDLEQLAFAPGRSSLDDSLRGKLDTLVKVLNDRQSLNVEITGIALPALEADDYRRAQLDRKVKARKRSQADPDAEDVTVSPAEYPALLEKVYKDASFPKPRNLIGLTKSLPVEEMERLLLANTPAGEPELRRLAERRGKMVQDYLIEKGIAAERLFLVNPRLDTAEAGSKEGPRVALSLR</sequence>
<feature type="compositionally biased region" description="Low complexity" evidence="1">
    <location>
        <begin position="616"/>
        <end position="637"/>
    </location>
</feature>
<keyword evidence="2" id="KW-0472">Membrane</keyword>
<dbReference type="InterPro" id="IPR036737">
    <property type="entry name" value="OmpA-like_sf"/>
</dbReference>
<evidence type="ECO:0000256" key="2">
    <source>
        <dbReference type="SAM" id="Phobius"/>
    </source>
</evidence>